<sequence length="167" mass="19481">MSKPLPLQGPPGHLTILVNFFFNNDLEYLKTGNKEQKYAASVTKTKAAKYDLKFIEDMIPSLSRITANSPHEVFSLLQIIGVVKLTIDYQFGYGYFKEIIVYRAYLKEYSFREADFSRLYLNDIEDLFLLYVQCKIYNLSGDQIVHLVNDLRMFTRSIVIQKRVEDV</sequence>
<accession>A0ABQ4WXR6</accession>
<protein>
    <submittedName>
        <fullName evidence="1">Uncharacterized protein</fullName>
    </submittedName>
</protein>
<evidence type="ECO:0000313" key="2">
    <source>
        <dbReference type="Proteomes" id="UP001151760"/>
    </source>
</evidence>
<keyword evidence="2" id="KW-1185">Reference proteome</keyword>
<reference evidence="1" key="2">
    <citation type="submission" date="2022-01" db="EMBL/GenBank/DDBJ databases">
        <authorList>
            <person name="Yamashiro T."/>
            <person name="Shiraishi A."/>
            <person name="Satake H."/>
            <person name="Nakayama K."/>
        </authorList>
    </citation>
    <scope>NUCLEOTIDE SEQUENCE</scope>
</reference>
<organism evidence="1 2">
    <name type="scientific">Tanacetum coccineum</name>
    <dbReference type="NCBI Taxonomy" id="301880"/>
    <lineage>
        <taxon>Eukaryota</taxon>
        <taxon>Viridiplantae</taxon>
        <taxon>Streptophyta</taxon>
        <taxon>Embryophyta</taxon>
        <taxon>Tracheophyta</taxon>
        <taxon>Spermatophyta</taxon>
        <taxon>Magnoliopsida</taxon>
        <taxon>eudicotyledons</taxon>
        <taxon>Gunneridae</taxon>
        <taxon>Pentapetalae</taxon>
        <taxon>asterids</taxon>
        <taxon>campanulids</taxon>
        <taxon>Asterales</taxon>
        <taxon>Asteraceae</taxon>
        <taxon>Asteroideae</taxon>
        <taxon>Anthemideae</taxon>
        <taxon>Anthemidinae</taxon>
        <taxon>Tanacetum</taxon>
    </lineage>
</organism>
<proteinExistence type="predicted"/>
<comment type="caution">
    <text evidence="1">The sequence shown here is derived from an EMBL/GenBank/DDBJ whole genome shotgun (WGS) entry which is preliminary data.</text>
</comment>
<dbReference type="EMBL" id="BQNB010009027">
    <property type="protein sequence ID" value="GJS57716.1"/>
    <property type="molecule type" value="Genomic_DNA"/>
</dbReference>
<reference evidence="1" key="1">
    <citation type="journal article" date="2022" name="Int. J. Mol. Sci.">
        <title>Draft Genome of Tanacetum Coccineum: Genomic Comparison of Closely Related Tanacetum-Family Plants.</title>
        <authorList>
            <person name="Yamashiro T."/>
            <person name="Shiraishi A."/>
            <person name="Nakayama K."/>
            <person name="Satake H."/>
        </authorList>
    </citation>
    <scope>NUCLEOTIDE SEQUENCE</scope>
</reference>
<gene>
    <name evidence="1" type="ORF">Tco_0652500</name>
</gene>
<name>A0ABQ4WXR6_9ASTR</name>
<dbReference type="Proteomes" id="UP001151760">
    <property type="component" value="Unassembled WGS sequence"/>
</dbReference>
<evidence type="ECO:0000313" key="1">
    <source>
        <dbReference type="EMBL" id="GJS57716.1"/>
    </source>
</evidence>